<accession>A0A195BTP7</accession>
<reference evidence="1 2" key="1">
    <citation type="submission" date="2015-09" db="EMBL/GenBank/DDBJ databases">
        <title>Atta colombica WGS genome.</title>
        <authorList>
            <person name="Nygaard S."/>
            <person name="Hu H."/>
            <person name="Boomsma J."/>
            <person name="Zhang G."/>
        </authorList>
    </citation>
    <scope>NUCLEOTIDE SEQUENCE [LARGE SCALE GENOMIC DNA]</scope>
    <source>
        <strain evidence="1">Treedump-2</strain>
        <tissue evidence="1">Whole body</tissue>
    </source>
</reference>
<protein>
    <submittedName>
        <fullName evidence="1">Uncharacterized protein</fullName>
    </submittedName>
</protein>
<dbReference type="Proteomes" id="UP000078540">
    <property type="component" value="Unassembled WGS sequence"/>
</dbReference>
<dbReference type="EMBL" id="KQ976417">
    <property type="protein sequence ID" value="KYM89806.1"/>
    <property type="molecule type" value="Genomic_DNA"/>
</dbReference>
<sequence length="208" mass="23596">METIVKFRSDEIFCAGQTLIDFPSQRLQQSSIPRDVSEAIDLFVDRVSFNEDIADSNKSGYSDLGFKVADDAGIDIPLVVMKLPEKHRSSELYSVTYTPHLLAVDVTSGEIQWPWQSVTTARFRNGLIALCGKSTRNFKTKSKFLLDKWTNGEEKHLEGPIESWNFLTLHRTIATTTNLAQFRSIQNSPNSTVVTRDYAIHSNLFYQL</sequence>
<keyword evidence="2" id="KW-1185">Reference proteome</keyword>
<dbReference type="STRING" id="520822.A0A195BTP7"/>
<gene>
    <name evidence="1" type="ORF">ALC53_02118</name>
</gene>
<dbReference type="AlphaFoldDB" id="A0A195BTP7"/>
<proteinExistence type="predicted"/>
<evidence type="ECO:0000313" key="2">
    <source>
        <dbReference type="Proteomes" id="UP000078540"/>
    </source>
</evidence>
<evidence type="ECO:0000313" key="1">
    <source>
        <dbReference type="EMBL" id="KYM89806.1"/>
    </source>
</evidence>
<name>A0A195BTP7_9HYME</name>
<organism evidence="1 2">
    <name type="scientific">Atta colombica</name>
    <dbReference type="NCBI Taxonomy" id="520822"/>
    <lineage>
        <taxon>Eukaryota</taxon>
        <taxon>Metazoa</taxon>
        <taxon>Ecdysozoa</taxon>
        <taxon>Arthropoda</taxon>
        <taxon>Hexapoda</taxon>
        <taxon>Insecta</taxon>
        <taxon>Pterygota</taxon>
        <taxon>Neoptera</taxon>
        <taxon>Endopterygota</taxon>
        <taxon>Hymenoptera</taxon>
        <taxon>Apocrita</taxon>
        <taxon>Aculeata</taxon>
        <taxon>Formicoidea</taxon>
        <taxon>Formicidae</taxon>
        <taxon>Myrmicinae</taxon>
        <taxon>Atta</taxon>
    </lineage>
</organism>